<protein>
    <recommendedName>
        <fullName evidence="4">Glucans biosynthesis protein G</fullName>
    </recommendedName>
</protein>
<keyword evidence="8" id="KW-1185">Reference proteome</keyword>
<evidence type="ECO:0000256" key="2">
    <source>
        <dbReference type="ARBA" id="ARBA00005001"/>
    </source>
</evidence>
<comment type="similarity">
    <text evidence="3">Belongs to the OpgD/OpgG family.</text>
</comment>
<gene>
    <name evidence="7" type="ORF">ABXS05_30705</name>
</gene>
<evidence type="ECO:0000256" key="4">
    <source>
        <dbReference type="ARBA" id="ARBA00015376"/>
    </source>
</evidence>
<dbReference type="Pfam" id="PF04349">
    <property type="entry name" value="MdoG"/>
    <property type="match status" value="1"/>
</dbReference>
<evidence type="ECO:0000259" key="6">
    <source>
        <dbReference type="Pfam" id="PF04349"/>
    </source>
</evidence>
<evidence type="ECO:0000313" key="8">
    <source>
        <dbReference type="Proteomes" id="UP001555786"/>
    </source>
</evidence>
<accession>A0ABV3PWF5</accession>
<dbReference type="EMBL" id="JBFNQD010000020">
    <property type="protein sequence ID" value="MEW9309954.1"/>
    <property type="molecule type" value="Genomic_DNA"/>
</dbReference>
<dbReference type="InterPro" id="IPR013783">
    <property type="entry name" value="Ig-like_fold"/>
</dbReference>
<dbReference type="RefSeq" id="WP_367626527.1">
    <property type="nucleotide sequence ID" value="NZ_JBFNQD010000020.1"/>
</dbReference>
<dbReference type="InterPro" id="IPR014718">
    <property type="entry name" value="GH-type_carb-bd"/>
</dbReference>
<feature type="domain" description="Glucan biosynthesis periplasmic MdoG C-terminal" evidence="6">
    <location>
        <begin position="41"/>
        <end position="515"/>
    </location>
</feature>
<dbReference type="Proteomes" id="UP001555786">
    <property type="component" value="Unassembled WGS sequence"/>
</dbReference>
<comment type="caution">
    <text evidence="7">The sequence shown here is derived from an EMBL/GenBank/DDBJ whole genome shotgun (WGS) entry which is preliminary data.</text>
</comment>
<dbReference type="InterPro" id="IPR014438">
    <property type="entry name" value="Glucan_biosyn_MdoG/MdoD"/>
</dbReference>
<comment type="subcellular location">
    <subcellularLocation>
        <location evidence="1">Periplasm</location>
    </subcellularLocation>
</comment>
<dbReference type="PANTHER" id="PTHR30504:SF4">
    <property type="entry name" value="GLUCANS BIOSYNTHESIS PROTEIN G"/>
    <property type="match status" value="1"/>
</dbReference>
<reference evidence="7 8" key="1">
    <citation type="submission" date="2024-07" db="EMBL/GenBank/DDBJ databases">
        <title>Description of Labrys sedimenti sp. nov., isolated from a diclofenac-degrading enrichment culture.</title>
        <authorList>
            <person name="Tancsics A."/>
            <person name="Csepanyi A."/>
        </authorList>
    </citation>
    <scope>NUCLEOTIDE SEQUENCE [LARGE SCALE GENOMIC DNA]</scope>
    <source>
        <strain evidence="7 8">LMG 23578</strain>
    </source>
</reference>
<evidence type="ECO:0000256" key="3">
    <source>
        <dbReference type="ARBA" id="ARBA00009284"/>
    </source>
</evidence>
<dbReference type="PANTHER" id="PTHR30504">
    <property type="entry name" value="GLUCANS BIOSYNTHESIS PROTEIN"/>
    <property type="match status" value="1"/>
</dbReference>
<dbReference type="SUPFAM" id="SSF81296">
    <property type="entry name" value="E set domains"/>
    <property type="match status" value="1"/>
</dbReference>
<dbReference type="InterPro" id="IPR007444">
    <property type="entry name" value="Glucan_biosyn_MdoG_C"/>
</dbReference>
<dbReference type="SUPFAM" id="SSF74650">
    <property type="entry name" value="Galactose mutarotase-like"/>
    <property type="match status" value="1"/>
</dbReference>
<dbReference type="PIRSF" id="PIRSF006281">
    <property type="entry name" value="MdoG"/>
    <property type="match status" value="1"/>
</dbReference>
<dbReference type="InterPro" id="IPR014756">
    <property type="entry name" value="Ig_E-set"/>
</dbReference>
<comment type="pathway">
    <text evidence="2">Glycan metabolism; osmoregulated periplasmic glucan (OPG) biosynthesis.</text>
</comment>
<evidence type="ECO:0000256" key="5">
    <source>
        <dbReference type="ARBA" id="ARBA00022764"/>
    </source>
</evidence>
<dbReference type="Gene3D" id="2.60.40.10">
    <property type="entry name" value="Immunoglobulins"/>
    <property type="match status" value="1"/>
</dbReference>
<dbReference type="InterPro" id="IPR011013">
    <property type="entry name" value="Gal_mutarotase_sf_dom"/>
</dbReference>
<evidence type="ECO:0000256" key="1">
    <source>
        <dbReference type="ARBA" id="ARBA00004418"/>
    </source>
</evidence>
<name>A0ABV3PWF5_9HYPH</name>
<evidence type="ECO:0000313" key="7">
    <source>
        <dbReference type="EMBL" id="MEW9309954.1"/>
    </source>
</evidence>
<dbReference type="Gene3D" id="2.70.98.10">
    <property type="match status" value="1"/>
</dbReference>
<sequence length="520" mass="57313">MSSEKRSELTSRRGALQLAGASLVAITGISAVDGRLDASEFSVDMVKAKAKALSLEKHVPASFDLPSWLDHLNYDEYRSIRYVTDQSLLADGPSRFRLQMFHRGSIFKRRVDVNVVKGGIVQPLAYSSTYFKSTQVDKLASLPSSLGFAGIRILWPLNSDTKFDEVISFLGASYFRFLSRGQQYGLSARGLSIGSGSPGEEFPYFREFWVREPAFDADVIAIYALLDSPSVTGCFEFELAPGTSTQLHVRATLYPRRNLSGMGVAPLTSMFFFGENTFQKPHDFRSEVHDSDGLAIHSGSGEWIWRPLRNPPSSSMSSYIDSGTHGFGLLQRDRVFRSYEDLEARYHERPSYWVDFGHAPGSGRVVLTELHARKESEDNIVACWVPDEQPVAGGESQFSYSLVSAAGPLHGGGRSVSTFESKAGVATSKGREQTIRFILDFRGGALGSKNLDVANVKLVAWASDGQVIRSSVQKNPEIAGIRATFDVELPVVGGTELRAFLRSGKDVLTETWSYRHDGID</sequence>
<organism evidence="7 8">
    <name type="scientific">Labrys neptuniae</name>
    <dbReference type="NCBI Taxonomy" id="376174"/>
    <lineage>
        <taxon>Bacteria</taxon>
        <taxon>Pseudomonadati</taxon>
        <taxon>Pseudomonadota</taxon>
        <taxon>Alphaproteobacteria</taxon>
        <taxon>Hyphomicrobiales</taxon>
        <taxon>Xanthobacteraceae</taxon>
        <taxon>Labrys</taxon>
    </lineage>
</organism>
<keyword evidence="5" id="KW-0574">Periplasm</keyword>
<proteinExistence type="inferred from homology"/>